<sequence length="368" mass="40016">MAVATSSRLLFISTMSAASIATSVPAPIAMPTSAATSAGESPVITRDHHTRDAHRMQIRYDERGFGLHRVSHSKSPSRSSLDGHKGTRTSQTLVFGNDFSISDFATHPSARVDLEVSHFGELVVVGPVLLKIRKKLTSAAIVMSQKSSIGTSEKSTELTTAGFPDVSVPVLSKTTVLTCMRPKHKFIITSPKQPKNKRNRELTLCAFSRAVPPLISTPREAPFPVATITAVGVANPRAQGQATTNTEIPNCKANSNASIAVGIQALGYNPATPGINHPSHNRKRNNCFAVSEMTFPSASRVKRQAVSGASSDNFANASDVFPFAKTSRCAKDPSQKHPKIKHVYNLVFQPIPIRWEHRKHHRENKYRN</sequence>
<dbReference type="AlphaFoldDB" id="A0A5A7Q0B8"/>
<feature type="signal peptide" evidence="2">
    <location>
        <begin position="1"/>
        <end position="21"/>
    </location>
</feature>
<dbReference type="OrthoDB" id="10569405at2759"/>
<comment type="caution">
    <text evidence="3">The sequence shown here is derived from an EMBL/GenBank/DDBJ whole genome shotgun (WGS) entry which is preliminary data.</text>
</comment>
<evidence type="ECO:0000256" key="2">
    <source>
        <dbReference type="SAM" id="SignalP"/>
    </source>
</evidence>
<proteinExistence type="predicted"/>
<organism evidence="3 4">
    <name type="scientific">Striga asiatica</name>
    <name type="common">Asiatic witchweed</name>
    <name type="synonym">Buchnera asiatica</name>
    <dbReference type="NCBI Taxonomy" id="4170"/>
    <lineage>
        <taxon>Eukaryota</taxon>
        <taxon>Viridiplantae</taxon>
        <taxon>Streptophyta</taxon>
        <taxon>Embryophyta</taxon>
        <taxon>Tracheophyta</taxon>
        <taxon>Spermatophyta</taxon>
        <taxon>Magnoliopsida</taxon>
        <taxon>eudicotyledons</taxon>
        <taxon>Gunneridae</taxon>
        <taxon>Pentapetalae</taxon>
        <taxon>asterids</taxon>
        <taxon>lamiids</taxon>
        <taxon>Lamiales</taxon>
        <taxon>Orobanchaceae</taxon>
        <taxon>Buchnereae</taxon>
        <taxon>Striga</taxon>
    </lineage>
</organism>
<protein>
    <submittedName>
        <fullName evidence="3">2-dehydro-3-deoxyphosphooctonate aldolase</fullName>
    </submittedName>
</protein>
<feature type="region of interest" description="Disordered" evidence="1">
    <location>
        <begin position="32"/>
        <end position="52"/>
    </location>
</feature>
<keyword evidence="4" id="KW-1185">Reference proteome</keyword>
<reference evidence="4" key="1">
    <citation type="journal article" date="2019" name="Curr. Biol.">
        <title>Genome Sequence of Striga asiatica Provides Insight into the Evolution of Plant Parasitism.</title>
        <authorList>
            <person name="Yoshida S."/>
            <person name="Kim S."/>
            <person name="Wafula E.K."/>
            <person name="Tanskanen J."/>
            <person name="Kim Y.M."/>
            <person name="Honaas L."/>
            <person name="Yang Z."/>
            <person name="Spallek T."/>
            <person name="Conn C.E."/>
            <person name="Ichihashi Y."/>
            <person name="Cheong K."/>
            <person name="Cui S."/>
            <person name="Der J.P."/>
            <person name="Gundlach H."/>
            <person name="Jiao Y."/>
            <person name="Hori C."/>
            <person name="Ishida J.K."/>
            <person name="Kasahara H."/>
            <person name="Kiba T."/>
            <person name="Kim M.S."/>
            <person name="Koo N."/>
            <person name="Laohavisit A."/>
            <person name="Lee Y.H."/>
            <person name="Lumba S."/>
            <person name="McCourt P."/>
            <person name="Mortimer J.C."/>
            <person name="Mutuku J.M."/>
            <person name="Nomura T."/>
            <person name="Sasaki-Sekimoto Y."/>
            <person name="Seto Y."/>
            <person name="Wang Y."/>
            <person name="Wakatake T."/>
            <person name="Sakakibara H."/>
            <person name="Demura T."/>
            <person name="Yamaguchi S."/>
            <person name="Yoneyama K."/>
            <person name="Manabe R.I."/>
            <person name="Nelson D.C."/>
            <person name="Schulman A.H."/>
            <person name="Timko M.P."/>
            <person name="dePamphilis C.W."/>
            <person name="Choi D."/>
            <person name="Shirasu K."/>
        </authorList>
    </citation>
    <scope>NUCLEOTIDE SEQUENCE [LARGE SCALE GENOMIC DNA]</scope>
    <source>
        <strain evidence="4">cv. UVA1</strain>
    </source>
</reference>
<dbReference type="Proteomes" id="UP000325081">
    <property type="component" value="Unassembled WGS sequence"/>
</dbReference>
<keyword evidence="2" id="KW-0732">Signal</keyword>
<gene>
    <name evidence="3" type="ORF">STAS_14866</name>
</gene>
<accession>A0A5A7Q0B8</accession>
<feature type="chain" id="PRO_5023086651" evidence="2">
    <location>
        <begin position="22"/>
        <end position="368"/>
    </location>
</feature>
<dbReference type="EMBL" id="BKCP01005483">
    <property type="protein sequence ID" value="GER38346.1"/>
    <property type="molecule type" value="Genomic_DNA"/>
</dbReference>
<evidence type="ECO:0000256" key="1">
    <source>
        <dbReference type="SAM" id="MobiDB-lite"/>
    </source>
</evidence>
<evidence type="ECO:0000313" key="3">
    <source>
        <dbReference type="EMBL" id="GER38346.1"/>
    </source>
</evidence>
<name>A0A5A7Q0B8_STRAF</name>
<evidence type="ECO:0000313" key="4">
    <source>
        <dbReference type="Proteomes" id="UP000325081"/>
    </source>
</evidence>